<reference evidence="3" key="1">
    <citation type="journal article" date="2005" name="Nature">
        <title>The map-based sequence of the rice genome.</title>
        <authorList>
            <consortium name="International rice genome sequencing project (IRGSP)"/>
            <person name="Matsumoto T."/>
            <person name="Wu J."/>
            <person name="Kanamori H."/>
            <person name="Katayose Y."/>
            <person name="Fujisawa M."/>
            <person name="Namiki N."/>
            <person name="Mizuno H."/>
            <person name="Yamamoto K."/>
            <person name="Antonio B.A."/>
            <person name="Baba T."/>
            <person name="Sakata K."/>
            <person name="Nagamura Y."/>
            <person name="Aoki H."/>
            <person name="Arikawa K."/>
            <person name="Arita K."/>
            <person name="Bito T."/>
            <person name="Chiden Y."/>
            <person name="Fujitsuka N."/>
            <person name="Fukunaka R."/>
            <person name="Hamada M."/>
            <person name="Harada C."/>
            <person name="Hayashi A."/>
            <person name="Hijishita S."/>
            <person name="Honda M."/>
            <person name="Hosokawa S."/>
            <person name="Ichikawa Y."/>
            <person name="Idonuma A."/>
            <person name="Iijima M."/>
            <person name="Ikeda M."/>
            <person name="Ikeno M."/>
            <person name="Ito K."/>
            <person name="Ito S."/>
            <person name="Ito T."/>
            <person name="Ito Y."/>
            <person name="Ito Y."/>
            <person name="Iwabuchi A."/>
            <person name="Kamiya K."/>
            <person name="Karasawa W."/>
            <person name="Kurita K."/>
            <person name="Katagiri S."/>
            <person name="Kikuta A."/>
            <person name="Kobayashi H."/>
            <person name="Kobayashi N."/>
            <person name="Machita K."/>
            <person name="Maehara T."/>
            <person name="Masukawa M."/>
            <person name="Mizubayashi T."/>
            <person name="Mukai Y."/>
            <person name="Nagasaki H."/>
            <person name="Nagata Y."/>
            <person name="Naito S."/>
            <person name="Nakashima M."/>
            <person name="Nakama Y."/>
            <person name="Nakamichi Y."/>
            <person name="Nakamura M."/>
            <person name="Meguro A."/>
            <person name="Negishi M."/>
            <person name="Ohta I."/>
            <person name="Ohta T."/>
            <person name="Okamoto M."/>
            <person name="Ono N."/>
            <person name="Saji S."/>
            <person name="Sakaguchi M."/>
            <person name="Sakai K."/>
            <person name="Shibata M."/>
            <person name="Shimokawa T."/>
            <person name="Song J."/>
            <person name="Takazaki Y."/>
            <person name="Terasawa K."/>
            <person name="Tsugane M."/>
            <person name="Tsuji K."/>
            <person name="Ueda S."/>
            <person name="Waki K."/>
            <person name="Yamagata H."/>
            <person name="Yamamoto M."/>
            <person name="Yamamoto S."/>
            <person name="Yamane H."/>
            <person name="Yoshiki S."/>
            <person name="Yoshihara R."/>
            <person name="Yukawa K."/>
            <person name="Zhong H."/>
            <person name="Yano M."/>
            <person name="Yuan Q."/>
            <person name="Ouyang S."/>
            <person name="Liu J."/>
            <person name="Jones K.M."/>
            <person name="Gansberger K."/>
            <person name="Moffat K."/>
            <person name="Hill J."/>
            <person name="Bera J."/>
            <person name="Fadrosh D."/>
            <person name="Jin S."/>
            <person name="Johri S."/>
            <person name="Kim M."/>
            <person name="Overton L."/>
            <person name="Reardon M."/>
            <person name="Tsitrin T."/>
            <person name="Vuong H."/>
            <person name="Weaver B."/>
            <person name="Ciecko A."/>
            <person name="Tallon L."/>
            <person name="Jackson J."/>
            <person name="Pai G."/>
            <person name="Aken S.V."/>
            <person name="Utterback T."/>
            <person name="Reidmuller S."/>
            <person name="Feldblyum T."/>
            <person name="Hsiao J."/>
            <person name="Zismann V."/>
            <person name="Iobst S."/>
            <person name="de Vazeille A.R."/>
            <person name="Buell C.R."/>
            <person name="Ying K."/>
            <person name="Li Y."/>
            <person name="Lu T."/>
            <person name="Huang Y."/>
            <person name="Zhao Q."/>
            <person name="Feng Q."/>
            <person name="Zhang L."/>
            <person name="Zhu J."/>
            <person name="Weng Q."/>
            <person name="Mu J."/>
            <person name="Lu Y."/>
            <person name="Fan D."/>
            <person name="Liu Y."/>
            <person name="Guan J."/>
            <person name="Zhang Y."/>
            <person name="Yu S."/>
            <person name="Liu X."/>
            <person name="Zhang Y."/>
            <person name="Hong G."/>
            <person name="Han B."/>
            <person name="Choisne N."/>
            <person name="Demange N."/>
            <person name="Orjeda G."/>
            <person name="Samain S."/>
            <person name="Cattolico L."/>
            <person name="Pelletier E."/>
            <person name="Couloux A."/>
            <person name="Segurens B."/>
            <person name="Wincker P."/>
            <person name="D'Hont A."/>
            <person name="Scarpelli C."/>
            <person name="Weissenbach J."/>
            <person name="Salanoubat M."/>
            <person name="Quetier F."/>
            <person name="Yu Y."/>
            <person name="Kim H.R."/>
            <person name="Rambo T."/>
            <person name="Currie J."/>
            <person name="Collura K."/>
            <person name="Luo M."/>
            <person name="Yang T."/>
            <person name="Ammiraju J.S.S."/>
            <person name="Engler F."/>
            <person name="Soderlund C."/>
            <person name="Wing R.A."/>
            <person name="Palmer L.E."/>
            <person name="de la Bastide M."/>
            <person name="Spiegel L."/>
            <person name="Nascimento L."/>
            <person name="Zutavern T."/>
            <person name="O'Shaughnessy A."/>
            <person name="Dike S."/>
            <person name="Dedhia N."/>
            <person name="Preston R."/>
            <person name="Balija V."/>
            <person name="McCombie W.R."/>
            <person name="Chow T."/>
            <person name="Chen H."/>
            <person name="Chung M."/>
            <person name="Chen C."/>
            <person name="Shaw J."/>
            <person name="Wu H."/>
            <person name="Hsiao K."/>
            <person name="Chao Y."/>
            <person name="Chu M."/>
            <person name="Cheng C."/>
            <person name="Hour A."/>
            <person name="Lee P."/>
            <person name="Lin S."/>
            <person name="Lin Y."/>
            <person name="Liou J."/>
            <person name="Liu S."/>
            <person name="Hsing Y."/>
            <person name="Raghuvanshi S."/>
            <person name="Mohanty A."/>
            <person name="Bharti A.K."/>
            <person name="Gaur A."/>
            <person name="Gupta V."/>
            <person name="Kumar D."/>
            <person name="Ravi V."/>
            <person name="Vij S."/>
            <person name="Kapur A."/>
            <person name="Khurana P."/>
            <person name="Khurana P."/>
            <person name="Khurana J.P."/>
            <person name="Tyagi A.K."/>
            <person name="Gaikwad K."/>
            <person name="Singh A."/>
            <person name="Dalal V."/>
            <person name="Srivastava S."/>
            <person name="Dixit A."/>
            <person name="Pal A.K."/>
            <person name="Ghazi I.A."/>
            <person name="Yadav M."/>
            <person name="Pandit A."/>
            <person name="Bhargava A."/>
            <person name="Sureshbabu K."/>
            <person name="Batra K."/>
            <person name="Sharma T.R."/>
            <person name="Mohapatra T."/>
            <person name="Singh N.K."/>
            <person name="Messing J."/>
            <person name="Nelson A.B."/>
            <person name="Fuks G."/>
            <person name="Kavchok S."/>
            <person name="Keizer G."/>
            <person name="Linton E."/>
            <person name="Llaca V."/>
            <person name="Song R."/>
            <person name="Tanyolac B."/>
            <person name="Young S."/>
            <person name="Ho-Il K."/>
            <person name="Hahn J.H."/>
            <person name="Sangsakoo G."/>
            <person name="Vanavichit A."/>
            <person name="de Mattos Luiz.A.T."/>
            <person name="Zimmer P.D."/>
            <person name="Malone G."/>
            <person name="Dellagostin O."/>
            <person name="de Oliveira A.C."/>
            <person name="Bevan M."/>
            <person name="Bancroft I."/>
            <person name="Minx P."/>
            <person name="Cordum H."/>
            <person name="Wilson R."/>
            <person name="Cheng Z."/>
            <person name="Jin W."/>
            <person name="Jiang J."/>
            <person name="Leong S.A."/>
            <person name="Iwama H."/>
            <person name="Gojobori T."/>
            <person name="Itoh T."/>
            <person name="Niimura Y."/>
            <person name="Fujii Y."/>
            <person name="Habara T."/>
            <person name="Sakai H."/>
            <person name="Sato Y."/>
            <person name="Wilson G."/>
            <person name="Kumar K."/>
            <person name="McCouch S."/>
            <person name="Juretic N."/>
            <person name="Hoen D."/>
            <person name="Wright S."/>
            <person name="Bruskiewich R."/>
            <person name="Bureau T."/>
            <person name="Miyao A."/>
            <person name="Hirochika H."/>
            <person name="Nishikawa T."/>
            <person name="Kadowaki K."/>
            <person name="Sugiura M."/>
            <person name="Burr B."/>
            <person name="Sasaki T."/>
        </authorList>
    </citation>
    <scope>NUCLEOTIDE SEQUENCE [LARGE SCALE GENOMIC DNA]</scope>
    <source>
        <strain evidence="3">cv. Nipponbare</strain>
    </source>
</reference>
<protein>
    <submittedName>
        <fullName evidence="2">Os01g0635800 protein</fullName>
    </submittedName>
</protein>
<keyword evidence="1" id="KW-0732">Signal</keyword>
<proteinExistence type="predicted"/>
<feature type="chain" id="PRO_5006056196" evidence="1">
    <location>
        <begin position="20"/>
        <end position="74"/>
    </location>
</feature>
<organism evidence="2 3">
    <name type="scientific">Oryza sativa subsp. japonica</name>
    <name type="common">Rice</name>
    <dbReference type="NCBI Taxonomy" id="39947"/>
    <lineage>
        <taxon>Eukaryota</taxon>
        <taxon>Viridiplantae</taxon>
        <taxon>Streptophyta</taxon>
        <taxon>Embryophyta</taxon>
        <taxon>Tracheophyta</taxon>
        <taxon>Spermatophyta</taxon>
        <taxon>Magnoliopsida</taxon>
        <taxon>Liliopsida</taxon>
        <taxon>Poales</taxon>
        <taxon>Poaceae</taxon>
        <taxon>BOP clade</taxon>
        <taxon>Oryzoideae</taxon>
        <taxon>Oryzeae</taxon>
        <taxon>Oryzinae</taxon>
        <taxon>Oryza</taxon>
        <taxon>Oryza sativa</taxon>
    </lineage>
</organism>
<sequence>MEMHGACTFIGWNSLLCLAFCVQNKRLGLLCGQEHCPDQLQPVLRTILGYHRACVFSSGVENFHYRDTRLYNDI</sequence>
<evidence type="ECO:0000256" key="1">
    <source>
        <dbReference type="SAM" id="SignalP"/>
    </source>
</evidence>
<evidence type="ECO:0000313" key="3">
    <source>
        <dbReference type="Proteomes" id="UP000059680"/>
    </source>
</evidence>
<dbReference type="PaxDb" id="39947-A0A0P0V5R0"/>
<reference evidence="2 3" key="2">
    <citation type="journal article" date="2013" name="Plant Cell Physiol.">
        <title>Rice Annotation Project Database (RAP-DB): an integrative and interactive database for rice genomics.</title>
        <authorList>
            <person name="Sakai H."/>
            <person name="Lee S.S."/>
            <person name="Tanaka T."/>
            <person name="Numa H."/>
            <person name="Kim J."/>
            <person name="Kawahara Y."/>
            <person name="Wakimoto H."/>
            <person name="Yang C.C."/>
            <person name="Iwamoto M."/>
            <person name="Abe T."/>
            <person name="Yamada Y."/>
            <person name="Muto A."/>
            <person name="Inokuchi H."/>
            <person name="Ikemura T."/>
            <person name="Matsumoto T."/>
            <person name="Sasaki T."/>
            <person name="Itoh T."/>
        </authorList>
    </citation>
    <scope>NUCLEOTIDE SEQUENCE [LARGE SCALE GENOMIC DNA]</scope>
    <source>
        <strain evidence="3">cv. Nipponbare</strain>
    </source>
</reference>
<gene>
    <name evidence="2" type="ordered locus">Os01g0635800</name>
    <name evidence="2" type="ORF">OSNPB_010635800</name>
</gene>
<feature type="signal peptide" evidence="1">
    <location>
        <begin position="1"/>
        <end position="19"/>
    </location>
</feature>
<dbReference type="InParanoid" id="A0A0P0V5R0"/>
<keyword evidence="3" id="KW-1185">Reference proteome</keyword>
<name>A0A0P0V5R0_ORYSJ</name>
<dbReference type="Gramene" id="Os01t0635800-01">
    <property type="protein sequence ID" value="Os01t0635800-01"/>
    <property type="gene ID" value="Os01g0635800"/>
</dbReference>
<reference evidence="2 3" key="3">
    <citation type="journal article" date="2013" name="Rice">
        <title>Improvement of the Oryza sativa Nipponbare reference genome using next generation sequence and optical map data.</title>
        <authorList>
            <person name="Kawahara Y."/>
            <person name="de la Bastide M."/>
            <person name="Hamilton J.P."/>
            <person name="Kanamori H."/>
            <person name="McCombie W.R."/>
            <person name="Ouyang S."/>
            <person name="Schwartz D.C."/>
            <person name="Tanaka T."/>
            <person name="Wu J."/>
            <person name="Zhou S."/>
            <person name="Childs K.L."/>
            <person name="Davidson R.M."/>
            <person name="Lin H."/>
            <person name="Quesada-Ocampo L."/>
            <person name="Vaillancourt B."/>
            <person name="Sakai H."/>
            <person name="Lee S.S."/>
            <person name="Kim J."/>
            <person name="Numa H."/>
            <person name="Itoh T."/>
            <person name="Buell C.R."/>
            <person name="Matsumoto T."/>
        </authorList>
    </citation>
    <scope>NUCLEOTIDE SEQUENCE [LARGE SCALE GENOMIC DNA]</scope>
    <source>
        <strain evidence="3">cv. Nipponbare</strain>
    </source>
</reference>
<dbReference type="Proteomes" id="UP000059680">
    <property type="component" value="Chromosome 1"/>
</dbReference>
<dbReference type="AlphaFoldDB" id="A0A0P0V5R0"/>
<evidence type="ECO:0000313" key="2">
    <source>
        <dbReference type="EMBL" id="BAS73334.1"/>
    </source>
</evidence>
<accession>A0A0P0V5R0</accession>
<dbReference type="EMBL" id="AP014957">
    <property type="protein sequence ID" value="BAS73334.1"/>
    <property type="molecule type" value="Genomic_DNA"/>
</dbReference>